<proteinExistence type="inferred from homology"/>
<evidence type="ECO:0000259" key="5">
    <source>
        <dbReference type="PROSITE" id="PS50041"/>
    </source>
</evidence>
<dbReference type="InterPro" id="IPR001304">
    <property type="entry name" value="C-type_lectin-like"/>
</dbReference>
<feature type="signal peptide" evidence="4">
    <location>
        <begin position="1"/>
        <end position="18"/>
    </location>
</feature>
<dbReference type="InterPro" id="IPR000627">
    <property type="entry name" value="Intradiol_dOase_C"/>
</dbReference>
<dbReference type="AlphaFoldDB" id="A0A8S1IKT5"/>
<dbReference type="PROSITE" id="PS50041">
    <property type="entry name" value="C_TYPE_LECTIN_2"/>
    <property type="match status" value="1"/>
</dbReference>
<feature type="chain" id="PRO_5035934585" description="C-type lectin domain-containing protein" evidence="4">
    <location>
        <begin position="19"/>
        <end position="341"/>
    </location>
</feature>
<protein>
    <recommendedName>
        <fullName evidence="5">C-type lectin domain-containing protein</fullName>
    </recommendedName>
</protein>
<dbReference type="GO" id="GO:0008199">
    <property type="term" value="F:ferric iron binding"/>
    <property type="evidence" value="ECO:0007669"/>
    <property type="project" value="InterPro"/>
</dbReference>
<evidence type="ECO:0000313" key="7">
    <source>
        <dbReference type="Proteomes" id="UP000708148"/>
    </source>
</evidence>
<dbReference type="Pfam" id="PF00775">
    <property type="entry name" value="Dioxygenase_C"/>
    <property type="match status" value="1"/>
</dbReference>
<dbReference type="Proteomes" id="UP000708148">
    <property type="component" value="Unassembled WGS sequence"/>
</dbReference>
<accession>A0A8S1IKT5</accession>
<keyword evidence="3" id="KW-0560">Oxidoreductase</keyword>
<dbReference type="PANTHER" id="PTHR33711">
    <property type="entry name" value="DIOXYGENASE, PUTATIVE (AFU_ORTHOLOGUE AFUA_2G02910)-RELATED"/>
    <property type="match status" value="1"/>
</dbReference>
<dbReference type="SUPFAM" id="SSF49482">
    <property type="entry name" value="Aromatic compound dioxygenase"/>
    <property type="match status" value="1"/>
</dbReference>
<dbReference type="InterPro" id="IPR050770">
    <property type="entry name" value="Intradiol_RC_Dioxygenase"/>
</dbReference>
<name>A0A8S1IKT5_9CHLO</name>
<organism evidence="6 7">
    <name type="scientific">Ostreobium quekettii</name>
    <dbReference type="NCBI Taxonomy" id="121088"/>
    <lineage>
        <taxon>Eukaryota</taxon>
        <taxon>Viridiplantae</taxon>
        <taxon>Chlorophyta</taxon>
        <taxon>core chlorophytes</taxon>
        <taxon>Ulvophyceae</taxon>
        <taxon>TCBD clade</taxon>
        <taxon>Bryopsidales</taxon>
        <taxon>Ostreobineae</taxon>
        <taxon>Ostreobiaceae</taxon>
        <taxon>Ostreobium</taxon>
    </lineage>
</organism>
<comment type="caution">
    <text evidence="6">The sequence shown here is derived from an EMBL/GenBank/DDBJ whole genome shotgun (WGS) entry which is preliminary data.</text>
</comment>
<dbReference type="PANTHER" id="PTHR33711:SF10">
    <property type="entry name" value="INTRADIOL RING-CLEAVAGE DIOXYGENASES DOMAIN-CONTAINING PROTEIN"/>
    <property type="match status" value="1"/>
</dbReference>
<reference evidence="6" key="1">
    <citation type="submission" date="2020-12" db="EMBL/GenBank/DDBJ databases">
        <authorList>
            <person name="Iha C."/>
        </authorList>
    </citation>
    <scope>NUCLEOTIDE SEQUENCE</scope>
</reference>
<evidence type="ECO:0000256" key="2">
    <source>
        <dbReference type="ARBA" id="ARBA00022964"/>
    </source>
</evidence>
<dbReference type="GO" id="GO:0016702">
    <property type="term" value="F:oxidoreductase activity, acting on single donors with incorporation of molecular oxygen, incorporation of two atoms of oxygen"/>
    <property type="evidence" value="ECO:0007669"/>
    <property type="project" value="InterPro"/>
</dbReference>
<sequence>MGLIVPVLLAAWAVLSTGQTDECSPTPSATEGPFFQSQGVPDKADWICRPDFAPEGAPEGGAEFTMTGTIFDEDCATPLGGGDYNVTLMVWQADSEGNYDDNRDTSTHYCRGLITVGEDGTYSVRTILPGQYQNGPTLRPRHMHAMVTAAGYENLITQVYWEGDEFLGDCCNSDDPRLWMPVNDELTQGQFNFTLTRAPDFVASMAASEQVCSSSACYTVVNRSASWADALSACSESGMQLVEISSEDEGAFVAEELLGGTGWRDVGGSLWMGLNNGAEGAEGGDWVWQSGAELGYEGWGEGEPGDAGTCGALLVNENGTSWLAADCAASLDGFVCVAQAS</sequence>
<dbReference type="Pfam" id="PF00059">
    <property type="entry name" value="Lectin_C"/>
    <property type="match status" value="1"/>
</dbReference>
<evidence type="ECO:0000256" key="4">
    <source>
        <dbReference type="SAM" id="SignalP"/>
    </source>
</evidence>
<keyword evidence="7" id="KW-1185">Reference proteome</keyword>
<dbReference type="Gene3D" id="3.10.100.10">
    <property type="entry name" value="Mannose-Binding Protein A, subunit A"/>
    <property type="match status" value="1"/>
</dbReference>
<evidence type="ECO:0000256" key="3">
    <source>
        <dbReference type="ARBA" id="ARBA00023002"/>
    </source>
</evidence>
<dbReference type="InterPro" id="IPR015889">
    <property type="entry name" value="Intradiol_dOase_core"/>
</dbReference>
<gene>
    <name evidence="6" type="ORF">OSTQU699_LOCUS627</name>
</gene>
<evidence type="ECO:0000313" key="6">
    <source>
        <dbReference type="EMBL" id="CAD7695267.1"/>
    </source>
</evidence>
<dbReference type="InterPro" id="IPR016187">
    <property type="entry name" value="CTDL_fold"/>
</dbReference>
<dbReference type="SUPFAM" id="SSF56436">
    <property type="entry name" value="C-type lectin-like"/>
    <property type="match status" value="1"/>
</dbReference>
<dbReference type="EMBL" id="CAJHUC010000326">
    <property type="protein sequence ID" value="CAD7695267.1"/>
    <property type="molecule type" value="Genomic_DNA"/>
</dbReference>
<dbReference type="SMART" id="SM00034">
    <property type="entry name" value="CLECT"/>
    <property type="match status" value="1"/>
</dbReference>
<dbReference type="InterPro" id="IPR016186">
    <property type="entry name" value="C-type_lectin-like/link_sf"/>
</dbReference>
<dbReference type="OrthoDB" id="1715772at2759"/>
<dbReference type="Gene3D" id="2.60.130.10">
    <property type="entry name" value="Aromatic compound dioxygenase"/>
    <property type="match status" value="1"/>
</dbReference>
<dbReference type="CDD" id="cd00037">
    <property type="entry name" value="CLECT"/>
    <property type="match status" value="1"/>
</dbReference>
<feature type="domain" description="C-type lectin" evidence="5">
    <location>
        <begin position="213"/>
        <end position="327"/>
    </location>
</feature>
<comment type="similarity">
    <text evidence="1">Belongs to the intradiol ring-cleavage dioxygenase family.</text>
</comment>
<keyword evidence="4" id="KW-0732">Signal</keyword>
<keyword evidence="2" id="KW-0223">Dioxygenase</keyword>
<evidence type="ECO:0000256" key="1">
    <source>
        <dbReference type="ARBA" id="ARBA00007825"/>
    </source>
</evidence>